<comment type="caution">
    <text evidence="1">The sequence shown here is derived from an EMBL/GenBank/DDBJ whole genome shotgun (WGS) entry which is preliminary data.</text>
</comment>
<dbReference type="Proteomes" id="UP000230002">
    <property type="component" value="Unassembled WGS sequence"/>
</dbReference>
<evidence type="ECO:0000313" key="1">
    <source>
        <dbReference type="EMBL" id="PIL28815.1"/>
    </source>
</evidence>
<keyword evidence="2" id="KW-1185">Reference proteome</keyword>
<reference evidence="1 2" key="1">
    <citation type="journal article" date="2015" name="Sci. Rep.">
        <title>Chromosome-level genome map provides insights into diverse defense mechanisms in the medicinal fungus Ganoderma sinense.</title>
        <authorList>
            <person name="Zhu Y."/>
            <person name="Xu J."/>
            <person name="Sun C."/>
            <person name="Zhou S."/>
            <person name="Xu H."/>
            <person name="Nelson D.R."/>
            <person name="Qian J."/>
            <person name="Song J."/>
            <person name="Luo H."/>
            <person name="Xiang L."/>
            <person name="Li Y."/>
            <person name="Xu Z."/>
            <person name="Ji A."/>
            <person name="Wang L."/>
            <person name="Lu S."/>
            <person name="Hayward A."/>
            <person name="Sun W."/>
            <person name="Li X."/>
            <person name="Schwartz D.C."/>
            <person name="Wang Y."/>
            <person name="Chen S."/>
        </authorList>
    </citation>
    <scope>NUCLEOTIDE SEQUENCE [LARGE SCALE GENOMIC DNA]</scope>
    <source>
        <strain evidence="1 2">ZZ0214-1</strain>
    </source>
</reference>
<accession>A0A2G8S4Z3</accession>
<evidence type="ECO:0000313" key="2">
    <source>
        <dbReference type="Proteomes" id="UP000230002"/>
    </source>
</evidence>
<dbReference type="AlphaFoldDB" id="A0A2G8S4Z3"/>
<dbReference type="EMBL" id="AYKW01000023">
    <property type="protein sequence ID" value="PIL28815.1"/>
    <property type="molecule type" value="Genomic_DNA"/>
</dbReference>
<proteinExistence type="predicted"/>
<sequence>MGLPASRFRSFAFLTSDDPASLQADMAHQHGTRLFIDGLPGSAILESMCKVDAHFRREVDMTGVPNRKMGRGSGSDSATVEIVALKGYYIVSMSLLMLQGALKRTNTWAAFPATKKTANKKNIPTNSAVTAPNTANTKTGRAKLHGLDVIDIDYGD</sequence>
<gene>
    <name evidence="1" type="ORF">GSI_08860</name>
</gene>
<protein>
    <submittedName>
        <fullName evidence="1">Uncharacterized protein</fullName>
    </submittedName>
</protein>
<name>A0A2G8S4Z3_9APHY</name>
<dbReference type="OrthoDB" id="1875751at2759"/>
<organism evidence="1 2">
    <name type="scientific">Ganoderma sinense ZZ0214-1</name>
    <dbReference type="NCBI Taxonomy" id="1077348"/>
    <lineage>
        <taxon>Eukaryota</taxon>
        <taxon>Fungi</taxon>
        <taxon>Dikarya</taxon>
        <taxon>Basidiomycota</taxon>
        <taxon>Agaricomycotina</taxon>
        <taxon>Agaricomycetes</taxon>
        <taxon>Polyporales</taxon>
        <taxon>Polyporaceae</taxon>
        <taxon>Ganoderma</taxon>
    </lineage>
</organism>